<dbReference type="CDD" id="cd06214">
    <property type="entry name" value="PA_degradation_oxidoreductase_like"/>
    <property type="match status" value="1"/>
</dbReference>
<dbReference type="InterPro" id="IPR039261">
    <property type="entry name" value="FNR_nucleotide-bd"/>
</dbReference>
<dbReference type="RefSeq" id="WP_105716279.1">
    <property type="nucleotide sequence ID" value="NZ_PVBQ01000004.1"/>
</dbReference>
<gene>
    <name evidence="11" type="ORF">C5745_07045</name>
</gene>
<dbReference type="GO" id="GO:0016491">
    <property type="term" value="F:oxidoreductase activity"/>
    <property type="evidence" value="ECO:0007669"/>
    <property type="project" value="UniProtKB-KW"/>
</dbReference>
<dbReference type="InterPro" id="IPR006058">
    <property type="entry name" value="2Fe2S_fd_BS"/>
</dbReference>
<dbReference type="PROSITE" id="PS00197">
    <property type="entry name" value="2FE2S_FER_1"/>
    <property type="match status" value="1"/>
</dbReference>
<evidence type="ECO:0000256" key="6">
    <source>
        <dbReference type="ARBA" id="ARBA00023002"/>
    </source>
</evidence>
<evidence type="ECO:0000256" key="1">
    <source>
        <dbReference type="ARBA" id="ARBA00001974"/>
    </source>
</evidence>
<dbReference type="CDD" id="cd00207">
    <property type="entry name" value="fer2"/>
    <property type="match status" value="1"/>
</dbReference>
<dbReference type="AlphaFoldDB" id="A0A2S9J656"/>
<comment type="caution">
    <text evidence="11">The sequence shown here is derived from an EMBL/GenBank/DDBJ whole genome shotgun (WGS) entry which is preliminary data.</text>
</comment>
<dbReference type="EMBL" id="PVBQ01000004">
    <property type="protein sequence ID" value="PRD48252.1"/>
    <property type="molecule type" value="Genomic_DNA"/>
</dbReference>
<dbReference type="PANTHER" id="PTHR47354">
    <property type="entry name" value="NADH OXIDOREDUCTASE HCR"/>
    <property type="match status" value="1"/>
</dbReference>
<evidence type="ECO:0000256" key="3">
    <source>
        <dbReference type="ARBA" id="ARBA00022714"/>
    </source>
</evidence>
<dbReference type="GO" id="GO:0051537">
    <property type="term" value="F:2 iron, 2 sulfur cluster binding"/>
    <property type="evidence" value="ECO:0007669"/>
    <property type="project" value="UniProtKB-KW"/>
</dbReference>
<proteinExistence type="predicted"/>
<evidence type="ECO:0000256" key="5">
    <source>
        <dbReference type="ARBA" id="ARBA00022827"/>
    </source>
</evidence>
<dbReference type="InterPro" id="IPR001433">
    <property type="entry name" value="OxRdtase_FAD/NAD-bd"/>
</dbReference>
<dbReference type="InterPro" id="IPR008333">
    <property type="entry name" value="Cbr1-like_FAD-bd_dom"/>
</dbReference>
<accession>A0A2S9J656</accession>
<keyword evidence="8" id="KW-0411">Iron-sulfur</keyword>
<dbReference type="Pfam" id="PF00111">
    <property type="entry name" value="Fer2"/>
    <property type="match status" value="1"/>
</dbReference>
<evidence type="ECO:0000256" key="7">
    <source>
        <dbReference type="ARBA" id="ARBA00023004"/>
    </source>
</evidence>
<dbReference type="OrthoDB" id="9789468at2"/>
<dbReference type="InterPro" id="IPR001041">
    <property type="entry name" value="2Fe-2S_ferredoxin-type"/>
</dbReference>
<dbReference type="Gene3D" id="3.10.20.30">
    <property type="match status" value="1"/>
</dbReference>
<dbReference type="GO" id="GO:0050660">
    <property type="term" value="F:flavin adenine dinucleotide binding"/>
    <property type="evidence" value="ECO:0007669"/>
    <property type="project" value="TreeGrafter"/>
</dbReference>
<evidence type="ECO:0000256" key="8">
    <source>
        <dbReference type="ARBA" id="ARBA00023014"/>
    </source>
</evidence>
<feature type="domain" description="2Fe-2S ferredoxin-type" evidence="9">
    <location>
        <begin position="259"/>
        <end position="347"/>
    </location>
</feature>
<keyword evidence="2" id="KW-0285">Flavoprotein</keyword>
<dbReference type="PANTHER" id="PTHR47354:SF8">
    <property type="entry name" value="1,2-PHENYLACETYL-COA EPOXIDASE, SUBUNIT E"/>
    <property type="match status" value="1"/>
</dbReference>
<feature type="domain" description="FAD-binding FR-type" evidence="10">
    <location>
        <begin position="1"/>
        <end position="102"/>
    </location>
</feature>
<evidence type="ECO:0000259" key="10">
    <source>
        <dbReference type="PROSITE" id="PS51384"/>
    </source>
</evidence>
<organism evidence="11 12">
    <name type="scientific">Sphingobacterium haloxyli</name>
    <dbReference type="NCBI Taxonomy" id="2100533"/>
    <lineage>
        <taxon>Bacteria</taxon>
        <taxon>Pseudomonadati</taxon>
        <taxon>Bacteroidota</taxon>
        <taxon>Sphingobacteriia</taxon>
        <taxon>Sphingobacteriales</taxon>
        <taxon>Sphingobacteriaceae</taxon>
        <taxon>Sphingobacterium</taxon>
    </lineage>
</organism>
<evidence type="ECO:0000256" key="4">
    <source>
        <dbReference type="ARBA" id="ARBA00022723"/>
    </source>
</evidence>
<keyword evidence="3" id="KW-0001">2Fe-2S</keyword>
<keyword evidence="6" id="KW-0560">Oxidoreductase</keyword>
<keyword evidence="7" id="KW-0408">Iron</keyword>
<dbReference type="SUPFAM" id="SSF63380">
    <property type="entry name" value="Riboflavin synthase domain-like"/>
    <property type="match status" value="1"/>
</dbReference>
<dbReference type="GO" id="GO:0046872">
    <property type="term" value="F:metal ion binding"/>
    <property type="evidence" value="ECO:0007669"/>
    <property type="project" value="UniProtKB-KW"/>
</dbReference>
<keyword evidence="12" id="KW-1185">Reference proteome</keyword>
<dbReference type="Gene3D" id="2.40.30.10">
    <property type="entry name" value="Translation factors"/>
    <property type="match status" value="1"/>
</dbReference>
<dbReference type="PROSITE" id="PS51384">
    <property type="entry name" value="FAD_FR"/>
    <property type="match status" value="1"/>
</dbReference>
<dbReference type="SUPFAM" id="SSF54292">
    <property type="entry name" value="2Fe-2S ferredoxin-like"/>
    <property type="match status" value="1"/>
</dbReference>
<dbReference type="PRINTS" id="PR00371">
    <property type="entry name" value="FPNCR"/>
</dbReference>
<dbReference type="PROSITE" id="PS51085">
    <property type="entry name" value="2FE2S_FER_2"/>
    <property type="match status" value="1"/>
</dbReference>
<comment type="cofactor">
    <cofactor evidence="1">
        <name>FAD</name>
        <dbReference type="ChEBI" id="CHEBI:57692"/>
    </cofactor>
</comment>
<dbReference type="Pfam" id="PF00175">
    <property type="entry name" value="NAD_binding_1"/>
    <property type="match status" value="1"/>
</dbReference>
<dbReference type="InterPro" id="IPR017927">
    <property type="entry name" value="FAD-bd_FR_type"/>
</dbReference>
<evidence type="ECO:0000256" key="2">
    <source>
        <dbReference type="ARBA" id="ARBA00022630"/>
    </source>
</evidence>
<dbReference type="InterPro" id="IPR050415">
    <property type="entry name" value="MRET"/>
</dbReference>
<keyword evidence="5" id="KW-0274">FAD</keyword>
<dbReference type="InterPro" id="IPR017938">
    <property type="entry name" value="Riboflavin_synthase-like_b-brl"/>
</dbReference>
<dbReference type="InterPro" id="IPR012675">
    <property type="entry name" value="Beta-grasp_dom_sf"/>
</dbReference>
<sequence length="347" mass="39959">MYKFEISNIIYQPNDTVTLIFSDLSGSYPKPKAGQFLTVSFIFGEREVRRSYSFSSSPDVDEPLAITVKRVDNGEISRLLHHQTRVGDIINVLEPQGLFYYEPDTAKDRTLFLFAAGVGITPLFSILKTVLIAEDETKVVLVYSNRSMASTVFYTELLEWQTRYANRLEIVWIFSSSKNLLHARLNREYLIRIVKEQMPEHGNVLFYTCGPVFYMDLVRFTLLGMGFPDNHIKRETFHFPEEEEDEDEKEEEPVDMTSYNVRLRLQGKEYDLVIPYNKTVLDVGLEHKIRLPYSCKSGMCSTCISQCTSGSVRMDYNEVLTDREVENGRCLICVSHPLEDGTVIEVL</sequence>
<protein>
    <submittedName>
        <fullName evidence="11">Phenylacetic acid degradation protein</fullName>
    </submittedName>
</protein>
<dbReference type="Gene3D" id="3.40.50.80">
    <property type="entry name" value="Nucleotide-binding domain of ferredoxin-NADP reductase (FNR) module"/>
    <property type="match status" value="1"/>
</dbReference>
<evidence type="ECO:0000259" key="9">
    <source>
        <dbReference type="PROSITE" id="PS51085"/>
    </source>
</evidence>
<dbReference type="SUPFAM" id="SSF52343">
    <property type="entry name" value="Ferredoxin reductase-like, C-terminal NADP-linked domain"/>
    <property type="match status" value="1"/>
</dbReference>
<evidence type="ECO:0000313" key="12">
    <source>
        <dbReference type="Proteomes" id="UP000239711"/>
    </source>
</evidence>
<evidence type="ECO:0000313" key="11">
    <source>
        <dbReference type="EMBL" id="PRD48252.1"/>
    </source>
</evidence>
<reference evidence="11 12" key="1">
    <citation type="submission" date="2018-02" db="EMBL/GenBank/DDBJ databases">
        <title>The draft genome of Sphingobacterium sp. 5JN-11.</title>
        <authorList>
            <person name="Liu L."/>
            <person name="Li L."/>
            <person name="Liang L."/>
            <person name="Zhang X."/>
            <person name="Wang T."/>
        </authorList>
    </citation>
    <scope>NUCLEOTIDE SEQUENCE [LARGE SCALE GENOMIC DNA]</scope>
    <source>
        <strain evidence="11 12">5JN-11</strain>
    </source>
</reference>
<dbReference type="Pfam" id="PF00970">
    <property type="entry name" value="FAD_binding_6"/>
    <property type="match status" value="1"/>
</dbReference>
<keyword evidence="4" id="KW-0479">Metal-binding</keyword>
<dbReference type="InterPro" id="IPR036010">
    <property type="entry name" value="2Fe-2S_ferredoxin-like_sf"/>
</dbReference>
<dbReference type="Proteomes" id="UP000239711">
    <property type="component" value="Unassembled WGS sequence"/>
</dbReference>
<name>A0A2S9J656_9SPHI</name>
<dbReference type="InterPro" id="IPR001709">
    <property type="entry name" value="Flavoprot_Pyr_Nucl_cyt_Rdtase"/>
</dbReference>
<dbReference type="PRINTS" id="PR00406">
    <property type="entry name" value="CYTB5RDTASE"/>
</dbReference>